<dbReference type="SUPFAM" id="SSF158472">
    <property type="entry name" value="HAMP domain-like"/>
    <property type="match status" value="1"/>
</dbReference>
<gene>
    <name evidence="10" type="ORF">C1704_03745</name>
</gene>
<name>A0A2S5SXC8_9BURK</name>
<dbReference type="Gene3D" id="3.30.70.270">
    <property type="match status" value="1"/>
</dbReference>
<dbReference type="PANTHER" id="PTHR46663:SF2">
    <property type="entry name" value="GGDEF DOMAIN-CONTAINING PROTEIN"/>
    <property type="match status" value="1"/>
</dbReference>
<feature type="transmembrane region" description="Helical" evidence="7">
    <location>
        <begin position="12"/>
        <end position="33"/>
    </location>
</feature>
<organism evidence="10 11">
    <name type="scientific">Caldimonas caldifontis</name>
    <dbReference type="NCBI Taxonomy" id="1452508"/>
    <lineage>
        <taxon>Bacteria</taxon>
        <taxon>Pseudomonadati</taxon>
        <taxon>Pseudomonadota</taxon>
        <taxon>Betaproteobacteria</taxon>
        <taxon>Burkholderiales</taxon>
        <taxon>Sphaerotilaceae</taxon>
        <taxon>Caldimonas</taxon>
    </lineage>
</organism>
<dbReference type="CDD" id="cd01949">
    <property type="entry name" value="GGDEF"/>
    <property type="match status" value="1"/>
</dbReference>
<dbReference type="PROSITE" id="PS50887">
    <property type="entry name" value="GGDEF"/>
    <property type="match status" value="1"/>
</dbReference>
<keyword evidence="4 7" id="KW-1133">Transmembrane helix</keyword>
<keyword evidence="11" id="KW-1185">Reference proteome</keyword>
<dbReference type="EMBL" id="PSNX01000003">
    <property type="protein sequence ID" value="PPE67289.1"/>
    <property type="molecule type" value="Genomic_DNA"/>
</dbReference>
<evidence type="ECO:0000256" key="4">
    <source>
        <dbReference type="ARBA" id="ARBA00022989"/>
    </source>
</evidence>
<accession>A0A2S5SXC8</accession>
<sequence length="577" mass="63841">MKIGAPLSLRALLTIPYVSLVVALAMAIGALSYQAGRQAVDTVADHLLLETVHRIGQAVERHVVGSGAVLEAAFPNGMAAPRSVEEEFDALRTRFWIATSLHLDPNNYVYYGNREGQFFGLWRFDEQEAQLRLRLTSGVPRTLYRFTGIHGELREPQLEERVFEPRTRPWYLAGRDASTHTWTSIYIDFRTQSLVATRARRVLRPDGSIEGVVATDVALKGLNDFVRNLDLTPNGFAFIIEPDGQLIAASNAPNITQDDAGAAARLAARESGNPLLAATYAELSPLLADASADARPRTRQFAAPDGQLMQAAFSRVTDSAGLDWFIVVAVPHSDFMHGVTDNVKRTVMLGAAAAALVVMVGLLILSWVARDLRRLSQAARAIGEGDLNVPLHIRRRDEIGDLARSFVVMQHKLRTDRLTGLVNRETLLRRLDERVAFHRRAEDQRPFAVLFIDLNGFKAINDRHGHDVGDRVLVALGRRLRQGMREGDLVSRYAGDEFVVLVEHVAHREVAEQVRAHVEALLREPPADDVGLGPKATLDVGGAVGLAVYPDDGRDSDSLLQSADRDMYERKRRDRCS</sequence>
<evidence type="ECO:0000256" key="3">
    <source>
        <dbReference type="ARBA" id="ARBA00022692"/>
    </source>
</evidence>
<keyword evidence="2" id="KW-1003">Cell membrane</keyword>
<evidence type="ECO:0000256" key="6">
    <source>
        <dbReference type="SAM" id="MobiDB-lite"/>
    </source>
</evidence>
<dbReference type="OrthoDB" id="9813903at2"/>
<proteinExistence type="predicted"/>
<dbReference type="CDD" id="cd06225">
    <property type="entry name" value="HAMP"/>
    <property type="match status" value="1"/>
</dbReference>
<feature type="transmembrane region" description="Helical" evidence="7">
    <location>
        <begin position="347"/>
        <end position="368"/>
    </location>
</feature>
<dbReference type="NCBIfam" id="TIGR00254">
    <property type="entry name" value="GGDEF"/>
    <property type="match status" value="1"/>
</dbReference>
<evidence type="ECO:0000256" key="7">
    <source>
        <dbReference type="SAM" id="Phobius"/>
    </source>
</evidence>
<dbReference type="AlphaFoldDB" id="A0A2S5SXC8"/>
<dbReference type="Gene3D" id="3.30.450.20">
    <property type="entry name" value="PAS domain"/>
    <property type="match status" value="2"/>
</dbReference>
<comment type="caution">
    <text evidence="10">The sequence shown here is derived from an EMBL/GenBank/DDBJ whole genome shotgun (WGS) entry which is preliminary data.</text>
</comment>
<dbReference type="CDD" id="cd18774">
    <property type="entry name" value="PDC2_HK_sensor"/>
    <property type="match status" value="1"/>
</dbReference>
<dbReference type="PROSITE" id="PS50885">
    <property type="entry name" value="HAMP"/>
    <property type="match status" value="1"/>
</dbReference>
<dbReference type="RefSeq" id="WP_104301132.1">
    <property type="nucleotide sequence ID" value="NZ_PSNX01000003.1"/>
</dbReference>
<dbReference type="SMART" id="SM00304">
    <property type="entry name" value="HAMP"/>
    <property type="match status" value="1"/>
</dbReference>
<keyword evidence="3 7" id="KW-0812">Transmembrane</keyword>
<dbReference type="Pfam" id="PF00672">
    <property type="entry name" value="HAMP"/>
    <property type="match status" value="1"/>
</dbReference>
<dbReference type="InterPro" id="IPR000160">
    <property type="entry name" value="GGDEF_dom"/>
</dbReference>
<feature type="region of interest" description="Disordered" evidence="6">
    <location>
        <begin position="552"/>
        <end position="577"/>
    </location>
</feature>
<evidence type="ECO:0000259" key="9">
    <source>
        <dbReference type="PROSITE" id="PS50887"/>
    </source>
</evidence>
<dbReference type="InterPro" id="IPR052163">
    <property type="entry name" value="DGC-Regulatory_Protein"/>
</dbReference>
<protein>
    <submittedName>
        <fullName evidence="10">Sensor domain-containing diguanylate cyclase</fullName>
    </submittedName>
</protein>
<dbReference type="Gene3D" id="6.10.340.10">
    <property type="match status" value="1"/>
</dbReference>
<reference evidence="10 11" key="1">
    <citation type="submission" date="2018-02" db="EMBL/GenBank/DDBJ databases">
        <title>Reclassifiation of [Polyangium] brachysporum DSM 7029 as Guopingzhaonella breviflexa gen. nov., sp. nov., a member of the family Comamonadaceae.</title>
        <authorList>
            <person name="Tang B."/>
        </authorList>
    </citation>
    <scope>NUCLEOTIDE SEQUENCE [LARGE SCALE GENOMIC DNA]</scope>
    <source>
        <strain evidence="10 11">BCRC 80649</strain>
    </source>
</reference>
<evidence type="ECO:0000313" key="11">
    <source>
        <dbReference type="Proteomes" id="UP000238605"/>
    </source>
</evidence>
<dbReference type="SUPFAM" id="SSF55073">
    <property type="entry name" value="Nucleotide cyclase"/>
    <property type="match status" value="1"/>
</dbReference>
<dbReference type="PANTHER" id="PTHR46663">
    <property type="entry name" value="DIGUANYLATE CYCLASE DGCT-RELATED"/>
    <property type="match status" value="1"/>
</dbReference>
<dbReference type="Pfam" id="PF00990">
    <property type="entry name" value="GGDEF"/>
    <property type="match status" value="1"/>
</dbReference>
<evidence type="ECO:0000256" key="2">
    <source>
        <dbReference type="ARBA" id="ARBA00022475"/>
    </source>
</evidence>
<evidence type="ECO:0000259" key="8">
    <source>
        <dbReference type="PROSITE" id="PS50885"/>
    </source>
</evidence>
<dbReference type="GO" id="GO:0005886">
    <property type="term" value="C:plasma membrane"/>
    <property type="evidence" value="ECO:0007669"/>
    <property type="project" value="UniProtKB-SubCell"/>
</dbReference>
<keyword evidence="5 7" id="KW-0472">Membrane</keyword>
<dbReference type="InterPro" id="IPR029787">
    <property type="entry name" value="Nucleotide_cyclase"/>
</dbReference>
<dbReference type="InterPro" id="IPR043128">
    <property type="entry name" value="Rev_trsase/Diguanyl_cyclase"/>
</dbReference>
<dbReference type="SMART" id="SM00267">
    <property type="entry name" value="GGDEF"/>
    <property type="match status" value="1"/>
</dbReference>
<dbReference type="Pfam" id="PF02743">
    <property type="entry name" value="dCache_1"/>
    <property type="match status" value="1"/>
</dbReference>
<comment type="subcellular location">
    <subcellularLocation>
        <location evidence="1">Cell membrane</location>
        <topology evidence="1">Multi-pass membrane protein</topology>
    </subcellularLocation>
</comment>
<dbReference type="InterPro" id="IPR003660">
    <property type="entry name" value="HAMP_dom"/>
</dbReference>
<dbReference type="Proteomes" id="UP000238605">
    <property type="component" value="Unassembled WGS sequence"/>
</dbReference>
<feature type="domain" description="HAMP" evidence="8">
    <location>
        <begin position="366"/>
        <end position="418"/>
    </location>
</feature>
<dbReference type="GO" id="GO:0007165">
    <property type="term" value="P:signal transduction"/>
    <property type="evidence" value="ECO:0007669"/>
    <property type="project" value="InterPro"/>
</dbReference>
<dbReference type="InterPro" id="IPR033479">
    <property type="entry name" value="dCache_1"/>
</dbReference>
<evidence type="ECO:0000313" key="10">
    <source>
        <dbReference type="EMBL" id="PPE67289.1"/>
    </source>
</evidence>
<evidence type="ECO:0000256" key="5">
    <source>
        <dbReference type="ARBA" id="ARBA00023136"/>
    </source>
</evidence>
<feature type="domain" description="GGDEF" evidence="9">
    <location>
        <begin position="445"/>
        <end position="577"/>
    </location>
</feature>
<evidence type="ECO:0000256" key="1">
    <source>
        <dbReference type="ARBA" id="ARBA00004651"/>
    </source>
</evidence>